<organism evidence="2 3">
    <name type="scientific">Mycetohabitans rhizoxinica</name>
    <dbReference type="NCBI Taxonomy" id="412963"/>
    <lineage>
        <taxon>Bacteria</taxon>
        <taxon>Pseudomonadati</taxon>
        <taxon>Pseudomonadota</taxon>
        <taxon>Betaproteobacteria</taxon>
        <taxon>Burkholderiales</taxon>
        <taxon>Burkholderiaceae</taxon>
        <taxon>Mycetohabitans</taxon>
    </lineage>
</organism>
<dbReference type="Proteomes" id="UP001493153">
    <property type="component" value="Chromosome"/>
</dbReference>
<feature type="domain" description="PIN" evidence="1">
    <location>
        <begin position="3"/>
        <end position="122"/>
    </location>
</feature>
<gene>
    <name evidence="2" type="ORF">IHE29_04850</name>
</gene>
<dbReference type="Pfam" id="PF01850">
    <property type="entry name" value="PIN"/>
    <property type="match status" value="1"/>
</dbReference>
<dbReference type="Gene3D" id="3.40.50.1010">
    <property type="entry name" value="5'-nuclease"/>
    <property type="match status" value="1"/>
</dbReference>
<evidence type="ECO:0000259" key="1">
    <source>
        <dbReference type="Pfam" id="PF01850"/>
    </source>
</evidence>
<dbReference type="InterPro" id="IPR041705">
    <property type="entry name" value="PIN_Sll0205"/>
</dbReference>
<dbReference type="RefSeq" id="WP_338911357.1">
    <property type="nucleotide sequence ID" value="NZ_CP062176.1"/>
</dbReference>
<dbReference type="PANTHER" id="PTHR36173">
    <property type="entry name" value="RIBONUCLEASE VAPC16-RELATED"/>
    <property type="match status" value="1"/>
</dbReference>
<proteinExistence type="predicted"/>
<keyword evidence="3" id="KW-1185">Reference proteome</keyword>
<sequence length="128" mass="14125">MKVLLDTHLILWAAADAPELPAAARALLDDPACTPLFSVASLWEIVIKRGLARADFQVEPRVLRRSLLDVGYEELPIVTAHALELEHLPPIHRDPFDRILIAQAAAEGVPLVTHDAMIAKYPSLIRLV</sequence>
<dbReference type="InterPro" id="IPR002716">
    <property type="entry name" value="PIN_dom"/>
</dbReference>
<dbReference type="SUPFAM" id="SSF88723">
    <property type="entry name" value="PIN domain-like"/>
    <property type="match status" value="1"/>
</dbReference>
<evidence type="ECO:0000313" key="2">
    <source>
        <dbReference type="EMBL" id="WXK38642.1"/>
    </source>
</evidence>
<dbReference type="CDD" id="cd09872">
    <property type="entry name" value="PIN_Sll0205-like"/>
    <property type="match status" value="1"/>
</dbReference>
<reference evidence="2 3" key="1">
    <citation type="submission" date="2020-09" db="EMBL/GenBank/DDBJ databases">
        <title>Genome sequences of Mycetohabitans spp.</title>
        <authorList>
            <person name="Carter M.E."/>
            <person name="Carpenter S.C.D."/>
            <person name="Bogdanove A.J."/>
        </authorList>
    </citation>
    <scope>NUCLEOTIDE SEQUENCE [LARGE SCALE GENOMIC DNA]</scope>
    <source>
        <strain evidence="2 3">B12</strain>
    </source>
</reference>
<dbReference type="InterPro" id="IPR052919">
    <property type="entry name" value="TA_system_RNase"/>
</dbReference>
<dbReference type="InterPro" id="IPR029060">
    <property type="entry name" value="PIN-like_dom_sf"/>
</dbReference>
<dbReference type="EMBL" id="CP062176">
    <property type="protein sequence ID" value="WXK38642.1"/>
    <property type="molecule type" value="Genomic_DNA"/>
</dbReference>
<accession>A0ABZ2PUF9</accession>
<name>A0ABZ2PUF9_9BURK</name>
<evidence type="ECO:0000313" key="3">
    <source>
        <dbReference type="Proteomes" id="UP001493153"/>
    </source>
</evidence>
<protein>
    <submittedName>
        <fullName evidence="2">Type II toxin-antitoxin system VapC family toxin</fullName>
    </submittedName>
</protein>
<dbReference type="PANTHER" id="PTHR36173:SF2">
    <property type="entry name" value="RIBONUCLEASE VAPC16"/>
    <property type="match status" value="1"/>
</dbReference>